<feature type="region of interest" description="Disordered" evidence="1">
    <location>
        <begin position="345"/>
        <end position="364"/>
    </location>
</feature>
<organism evidence="2">
    <name type="scientific">Tanacetum cinerariifolium</name>
    <name type="common">Dalmatian daisy</name>
    <name type="synonym">Chrysanthemum cinerariifolium</name>
    <dbReference type="NCBI Taxonomy" id="118510"/>
    <lineage>
        <taxon>Eukaryota</taxon>
        <taxon>Viridiplantae</taxon>
        <taxon>Streptophyta</taxon>
        <taxon>Embryophyta</taxon>
        <taxon>Tracheophyta</taxon>
        <taxon>Spermatophyta</taxon>
        <taxon>Magnoliopsida</taxon>
        <taxon>eudicotyledons</taxon>
        <taxon>Gunneridae</taxon>
        <taxon>Pentapetalae</taxon>
        <taxon>asterids</taxon>
        <taxon>campanulids</taxon>
        <taxon>Asterales</taxon>
        <taxon>Asteraceae</taxon>
        <taxon>Asteroideae</taxon>
        <taxon>Anthemideae</taxon>
        <taxon>Anthemidinae</taxon>
        <taxon>Tanacetum</taxon>
    </lineage>
</organism>
<evidence type="ECO:0000313" key="2">
    <source>
        <dbReference type="EMBL" id="GEX91074.1"/>
    </source>
</evidence>
<gene>
    <name evidence="2" type="ORF">Tci_363049</name>
</gene>
<protein>
    <submittedName>
        <fullName evidence="2">Uncharacterized protein</fullName>
    </submittedName>
</protein>
<feature type="compositionally biased region" description="Basic and acidic residues" evidence="1">
    <location>
        <begin position="224"/>
        <end position="237"/>
    </location>
</feature>
<feature type="non-terminal residue" evidence="2">
    <location>
        <position position="1"/>
    </location>
</feature>
<evidence type="ECO:0000256" key="1">
    <source>
        <dbReference type="SAM" id="MobiDB-lite"/>
    </source>
</evidence>
<feature type="compositionally biased region" description="Basic residues" evidence="1">
    <location>
        <begin position="355"/>
        <end position="364"/>
    </location>
</feature>
<comment type="caution">
    <text evidence="2">The sequence shown here is derived from an EMBL/GenBank/DDBJ whole genome shotgun (WGS) entry which is preliminary data.</text>
</comment>
<sequence>EEKQLSTLLLLFMIKNLRLLLKIIGNKMHKAFPLPGEDCGFDSNEEEVVPKVDDVSLVDRLFDGAFGGDEDEDFVIREGIERGGLGGSHKGRRGMKRVMMQMMKRIRETYEPTIVEENQKRRNEMKARGTLLMALLNKDQLKFHSYQDAKLRMEAIEKRASRNQDNRGREYGRTTFPVETPTENVLIAQDGIGGYDWSYQAEEETPMNVAFMALTSSKSASSSDSEKHDNRSDKGYHEVPPPLTRNYMPPKCDMRLIDEHFESKSVDVYNVSSSVVTTVKLLMQIIRVNTAKGKVVVNAVKGNGFNAVQASACWEWRPKKNIQVNNELGPQKSLTLQLKIGTSSRRSLGEENASKHRRNLKQGRQRSIFKERDFDVQSMMDVDYELAARLRAEEQR</sequence>
<reference evidence="2" key="1">
    <citation type="journal article" date="2019" name="Sci. Rep.">
        <title>Draft genome of Tanacetum cinerariifolium, the natural source of mosquito coil.</title>
        <authorList>
            <person name="Yamashiro T."/>
            <person name="Shiraishi A."/>
            <person name="Satake H."/>
            <person name="Nakayama K."/>
        </authorList>
    </citation>
    <scope>NUCLEOTIDE SEQUENCE</scope>
</reference>
<proteinExistence type="predicted"/>
<feature type="region of interest" description="Disordered" evidence="1">
    <location>
        <begin position="218"/>
        <end position="247"/>
    </location>
</feature>
<name>A0A699HDG9_TANCI</name>
<dbReference type="EMBL" id="BKCJ010138393">
    <property type="protein sequence ID" value="GEX91074.1"/>
    <property type="molecule type" value="Genomic_DNA"/>
</dbReference>
<dbReference type="AlphaFoldDB" id="A0A699HDG9"/>
<accession>A0A699HDG9</accession>